<evidence type="ECO:0000256" key="6">
    <source>
        <dbReference type="ARBA" id="ARBA00022679"/>
    </source>
</evidence>
<dbReference type="PANTHER" id="PTHR11929">
    <property type="entry name" value="ALPHA- 1,3 -FUCOSYLTRANSFERASE"/>
    <property type="match status" value="1"/>
</dbReference>
<keyword evidence="29" id="KW-1185">Reference proteome</keyword>
<comment type="similarity">
    <text evidence="3 24">Belongs to the glycosyltransferase 10 family.</text>
</comment>
<reference evidence="28 29" key="1">
    <citation type="journal article" date="2019" name="Mol. Ecol. Resour.">
        <title>Chromosome-level genome assembly of Triplophysa tibetana, a fish adapted to the harsh high-altitude environment of the Tibetan Plateau.</title>
        <authorList>
            <person name="Yang X."/>
            <person name="Liu H."/>
            <person name="Ma Z."/>
            <person name="Zou Y."/>
            <person name="Zou M."/>
            <person name="Mao Y."/>
            <person name="Li X."/>
            <person name="Wang H."/>
            <person name="Chen T."/>
            <person name="Wang W."/>
            <person name="Yang R."/>
        </authorList>
    </citation>
    <scope>NUCLEOTIDE SEQUENCE [LARGE SCALE GENOMIC DNA]</scope>
    <source>
        <strain evidence="28">TTIB1903HZAU</strain>
        <tissue evidence="28">Muscle</tissue>
    </source>
</reference>
<evidence type="ECO:0000256" key="20">
    <source>
        <dbReference type="ARBA" id="ARBA00036757"/>
    </source>
</evidence>
<comment type="catalytic activity">
    <reaction evidence="20">
        <text>a neolactoside nLc4Cer + GDP-beta-L-fucose = a neolactoside III(3)-alpha-Fuc-nLc4Cer + GDP + H(+)</text>
        <dbReference type="Rhea" id="RHEA:48376"/>
        <dbReference type="ChEBI" id="CHEBI:15378"/>
        <dbReference type="ChEBI" id="CHEBI:57273"/>
        <dbReference type="ChEBI" id="CHEBI:58189"/>
        <dbReference type="ChEBI" id="CHEBI:90376"/>
        <dbReference type="ChEBI" id="CHEBI:90379"/>
    </reaction>
    <physiologicalReaction direction="left-to-right" evidence="20">
        <dbReference type="Rhea" id="RHEA:48377"/>
    </physiologicalReaction>
</comment>
<proteinExistence type="inferred from homology"/>
<evidence type="ECO:0000313" key="29">
    <source>
        <dbReference type="Proteomes" id="UP000324632"/>
    </source>
</evidence>
<evidence type="ECO:0000256" key="17">
    <source>
        <dbReference type="ARBA" id="ARBA00036234"/>
    </source>
</evidence>
<comment type="caution">
    <text evidence="28">The sequence shown here is derived from an EMBL/GenBank/DDBJ whole genome shotgun (WGS) entry which is preliminary data.</text>
</comment>
<dbReference type="Pfam" id="PF00852">
    <property type="entry name" value="Glyco_transf_10"/>
    <property type="match status" value="1"/>
</dbReference>
<comment type="catalytic activity">
    <reaction evidence="18">
        <text>alpha-N-glycoloylneuraminosyl-(2-&gt;3)-beta-D-galactosyl-(1-&gt;4)-N-acetyl-beta-D-glucosaminyl-(1-&gt;3)-beta-D-galactosyl-(1-&gt;4)-N-acetyl-beta-D-glucosaminyl-(1-&gt;3)-beta-D-galactosyl-(1-&gt;4)-beta-D-glucosyl-(1&lt;-&gt;1')-ceramide + GDP-beta-L-fucose = alpha-N-glycoloylneuraminosyl-(2-&gt;3)-beta-D-galactosyl-(1-&gt;4)-N-acetyl-beta-D-glucosaminyl-(1-&gt;3)-beta-D-galactosyl-(1-&gt;4)-[alpha-L-fucosyl-(1-&gt;3)]-N-acetyl-beta-D-glucosaminyl-(1-&gt;3)-beta-D-galactosyl-(1-&gt;4)-beta-D-glucosyl-(1&lt;-&gt;1')-ceramide + GDP + H(+)</text>
        <dbReference type="Rhea" id="RHEA:48388"/>
        <dbReference type="ChEBI" id="CHEBI:15378"/>
        <dbReference type="ChEBI" id="CHEBI:57273"/>
        <dbReference type="ChEBI" id="CHEBI:58189"/>
        <dbReference type="ChEBI" id="CHEBI:90383"/>
        <dbReference type="ChEBI" id="CHEBI:90384"/>
    </reaction>
    <physiologicalReaction direction="left-to-right" evidence="18">
        <dbReference type="Rhea" id="RHEA:48389"/>
    </physiologicalReaction>
</comment>
<evidence type="ECO:0000256" key="24">
    <source>
        <dbReference type="RuleBase" id="RU003832"/>
    </source>
</evidence>
<keyword evidence="6 24" id="KW-0808">Transferase</keyword>
<dbReference type="GO" id="GO:0017083">
    <property type="term" value="F:4-galactosyl-N-acetylglucosaminide 3-alpha-L-fucosyltransferase activity"/>
    <property type="evidence" value="ECO:0007669"/>
    <property type="project" value="UniProtKB-EC"/>
</dbReference>
<evidence type="ECO:0000256" key="8">
    <source>
        <dbReference type="ARBA" id="ARBA00022968"/>
    </source>
</evidence>
<comment type="pathway">
    <text evidence="2">Glycolipid biosynthesis.</text>
</comment>
<dbReference type="EC" id="2.4.1.-" evidence="24"/>
<evidence type="ECO:0000256" key="2">
    <source>
        <dbReference type="ARBA" id="ARBA00004934"/>
    </source>
</evidence>
<dbReference type="FunFam" id="3.40.50.11660:FF:000001">
    <property type="entry name" value="alpha-(1,3)-fucosyltransferase 9"/>
    <property type="match status" value="1"/>
</dbReference>
<keyword evidence="5 24" id="KW-0328">Glycosyltransferase</keyword>
<feature type="compositionally biased region" description="Low complexity" evidence="25">
    <location>
        <begin position="86"/>
        <end position="100"/>
    </location>
</feature>
<comment type="catalytic activity">
    <reaction evidence="15">
        <text>a beta-D-galactosyl-(1-&gt;4)-N-acetyl-beta-D-glucosaminyl derivative + GDP-beta-L-fucose = a beta-D-galactosyl-(1-&gt;4)-[alpha-L-fucosyl-(1-&gt;3)]-N-acetyl-beta-D-glucosaminyl derivative + GDP + H(+)</text>
        <dbReference type="Rhea" id="RHEA:14257"/>
        <dbReference type="ChEBI" id="CHEBI:15378"/>
        <dbReference type="ChEBI" id="CHEBI:57273"/>
        <dbReference type="ChEBI" id="CHEBI:58189"/>
        <dbReference type="ChEBI" id="CHEBI:133507"/>
        <dbReference type="ChEBI" id="CHEBI:137941"/>
        <dbReference type="EC" id="2.4.1.152"/>
    </reaction>
    <physiologicalReaction direction="left-to-right" evidence="15">
        <dbReference type="Rhea" id="RHEA:14258"/>
    </physiologicalReaction>
</comment>
<evidence type="ECO:0000256" key="9">
    <source>
        <dbReference type="ARBA" id="ARBA00022989"/>
    </source>
</evidence>
<feature type="compositionally biased region" description="Polar residues" evidence="25">
    <location>
        <begin position="67"/>
        <end position="85"/>
    </location>
</feature>
<comment type="catalytic activity">
    <reaction evidence="17">
        <text>an alpha-Neu5Ac-(2-&gt;3)-beta-D-Gal-(1-&gt;4)-beta-D-GlcNAc-(1-&gt;3)-beta-D-Gal-(1-&gt;4)-beta-D-GlcNAc derivative + GDP-beta-L-fucose = an alpha-Neu5Ac-(2-&gt;3)-beta-D-Gal-(1-&gt;4)-beta-D-GlcNAc-(1-&gt;3)-beta-D-Gal-(1-&gt;4)-[alpha-L-Fuc-(1-&gt;3)]-beta-D-GlcNAc derivative + GDP + H(+)</text>
        <dbReference type="Rhea" id="RHEA:68044"/>
        <dbReference type="ChEBI" id="CHEBI:15378"/>
        <dbReference type="ChEBI" id="CHEBI:57273"/>
        <dbReference type="ChEBI" id="CHEBI:58189"/>
        <dbReference type="ChEBI" id="CHEBI:145343"/>
        <dbReference type="ChEBI" id="CHEBI:176900"/>
    </reaction>
    <physiologicalReaction direction="left-to-right" evidence="17">
        <dbReference type="Rhea" id="RHEA:68045"/>
    </physiologicalReaction>
</comment>
<keyword evidence="8" id="KW-0735">Signal-anchor</keyword>
<evidence type="ECO:0000256" key="23">
    <source>
        <dbReference type="ARBA" id="ARBA00043838"/>
    </source>
</evidence>
<evidence type="ECO:0000256" key="19">
    <source>
        <dbReference type="ARBA" id="ARBA00036481"/>
    </source>
</evidence>
<evidence type="ECO:0000256" key="16">
    <source>
        <dbReference type="ARBA" id="ARBA00036053"/>
    </source>
</evidence>
<dbReference type="EMBL" id="SOYY01000016">
    <property type="protein sequence ID" value="KAA0710035.1"/>
    <property type="molecule type" value="Genomic_DNA"/>
</dbReference>
<dbReference type="UniPathway" id="UPA00378"/>
<evidence type="ECO:0000256" key="11">
    <source>
        <dbReference type="ARBA" id="ARBA00023098"/>
    </source>
</evidence>
<comment type="catalytic activity">
    <reaction evidence="16">
        <text>alpha-D-galactosyl-(1-&gt;3)-beta-D-galactosyl-(1-&gt;4)-N-acetyl-beta-D-glucosaminyl-(1-&gt;3)-beta-D-galactosyl-(1-&gt;4)-beta-D-glucosyl-(1&lt;-&gt;1')-ceramide + GDP-beta-L-fucose = a neolactoside IV(3)-alpha-Gal,III(3)-alpha-Fuc-nLc4Cer + GDP + H(+)</text>
        <dbReference type="Rhea" id="RHEA:48380"/>
        <dbReference type="ChEBI" id="CHEBI:15378"/>
        <dbReference type="ChEBI" id="CHEBI:57273"/>
        <dbReference type="ChEBI" id="CHEBI:58189"/>
        <dbReference type="ChEBI" id="CHEBI:90380"/>
        <dbReference type="ChEBI" id="CHEBI:90381"/>
    </reaction>
    <physiologicalReaction direction="left-to-right" evidence="16">
        <dbReference type="Rhea" id="RHEA:48381"/>
    </physiologicalReaction>
</comment>
<keyword evidence="14" id="KW-0325">Glycoprotein</keyword>
<evidence type="ECO:0000313" key="28">
    <source>
        <dbReference type="EMBL" id="KAA0710035.1"/>
    </source>
</evidence>
<dbReference type="Pfam" id="PF17039">
    <property type="entry name" value="Glyco_tran_10_N"/>
    <property type="match status" value="1"/>
</dbReference>
<dbReference type="GO" id="GO:0032580">
    <property type="term" value="C:Golgi cisterna membrane"/>
    <property type="evidence" value="ECO:0007669"/>
    <property type="project" value="UniProtKB-SubCell"/>
</dbReference>
<feature type="domain" description="Fucosyltransferase C-terminal" evidence="26">
    <location>
        <begin position="229"/>
        <end position="402"/>
    </location>
</feature>
<evidence type="ECO:0000256" key="22">
    <source>
        <dbReference type="ARBA" id="ARBA00043828"/>
    </source>
</evidence>
<keyword evidence="11" id="KW-0443">Lipid metabolism</keyword>
<dbReference type="Proteomes" id="UP000324632">
    <property type="component" value="Chromosome 16"/>
</dbReference>
<accession>A0A5A9NL85</accession>
<comment type="catalytic activity">
    <reaction evidence="23">
        <text>an alpha-L-Fuc-(1-&gt;2)-beta-D-Gal-(1-&gt;4)-beta-D-GlcNAc derivative + GDP-beta-L-fucose = an alpha-L-Fuc-(1-&gt;2)-beta-D-Gal-(1-&gt;4)-[alpha-L-Fuc-(1-&gt;3)]-beta-D-GlcNAc derivative + GDP + H(+)</text>
        <dbReference type="Rhea" id="RHEA:77191"/>
        <dbReference type="ChEBI" id="CHEBI:15378"/>
        <dbReference type="ChEBI" id="CHEBI:57273"/>
        <dbReference type="ChEBI" id="CHEBI:58189"/>
        <dbReference type="ChEBI" id="CHEBI:133510"/>
        <dbReference type="ChEBI" id="CHEBI:195560"/>
    </reaction>
    <physiologicalReaction direction="left-to-right" evidence="23">
        <dbReference type="Rhea" id="RHEA:77192"/>
    </physiologicalReaction>
</comment>
<dbReference type="InterPro" id="IPR001503">
    <property type="entry name" value="Glyco_trans_10"/>
</dbReference>
<dbReference type="SUPFAM" id="SSF53756">
    <property type="entry name" value="UDP-Glycosyltransferase/glycogen phosphorylase"/>
    <property type="match status" value="1"/>
</dbReference>
<dbReference type="GO" id="GO:0006629">
    <property type="term" value="P:lipid metabolic process"/>
    <property type="evidence" value="ECO:0007669"/>
    <property type="project" value="UniProtKB-KW"/>
</dbReference>
<evidence type="ECO:0000256" key="5">
    <source>
        <dbReference type="ARBA" id="ARBA00022676"/>
    </source>
</evidence>
<keyword evidence="9 24" id="KW-1133">Transmembrane helix</keyword>
<feature type="domain" description="Fucosyltransferase N-terminal" evidence="27">
    <location>
        <begin position="109"/>
        <end position="214"/>
    </location>
</feature>
<evidence type="ECO:0000256" key="12">
    <source>
        <dbReference type="ARBA" id="ARBA00023136"/>
    </source>
</evidence>
<evidence type="ECO:0000259" key="27">
    <source>
        <dbReference type="Pfam" id="PF17039"/>
    </source>
</evidence>
<evidence type="ECO:0000256" key="7">
    <source>
        <dbReference type="ARBA" id="ARBA00022692"/>
    </source>
</evidence>
<evidence type="ECO:0000256" key="10">
    <source>
        <dbReference type="ARBA" id="ARBA00023034"/>
    </source>
</evidence>
<comment type="catalytic activity">
    <reaction evidence="22">
        <text>beta-D-Gal-(1-&gt;4)-beta-D-GlcNAc-(1-&gt;3)-beta-D-Gal-(1-&gt;4)-D-Glc + GDP-beta-L-fucose = beta-D-Gal-(1-&gt;4)-[alpha-L-Fuc-(1-&gt;3)]-beta-D-GlcNAc-(1-&gt;3)-beta-D-Gal-(1-&gt;4)-D-Glc + GDP + H(+)</text>
        <dbReference type="Rhea" id="RHEA:77187"/>
        <dbReference type="ChEBI" id="CHEBI:15378"/>
        <dbReference type="ChEBI" id="CHEBI:57273"/>
        <dbReference type="ChEBI" id="CHEBI:58189"/>
        <dbReference type="ChEBI" id="CHEBI:60239"/>
        <dbReference type="ChEBI" id="CHEBI:61352"/>
    </reaction>
    <physiologicalReaction direction="left-to-right" evidence="22">
        <dbReference type="Rhea" id="RHEA:77188"/>
    </physiologicalReaction>
</comment>
<sequence>MVTKPTSKTQSVLITLVVFICFLAIFFMYHEPSRTWFKCPAAKVLTNNVSAELCLRLLEMENYTQTDSKNNCNDDSETKQLQHPSTTTTPKPPTTTTATKLTTAKSDPETIILIWMWPFGVPFTMEPCTKYNIDGCRITDDRNLYNQADGVMIHHRDIRGDLSNMPQQPRPVFQKWVWWNMESPTHSPNYPNLKEMFNLTSSYRRDSDIPVPYGSIVQTKGKEINFTIPKKDKLVCWIVSNWNPNYKRTHFFSEFSKHIAVEGYGGHFNRRISGDDYLKTMASCKFYLSFENSVHKDYMTEKLFKPLKIGTVPVVLGSSRENYEQYIPGGAFIHVDDFKTPKELADHLKSLDKNEDLYMQHFTWKKNFIVKESSFGPIHSCLSCAHIRMFKDYKVVKDLNAWWFV</sequence>
<comment type="subunit">
    <text evidence="4">Homodimer.</text>
</comment>
<keyword evidence="7 24" id="KW-0812">Transmembrane</keyword>
<evidence type="ECO:0000256" key="18">
    <source>
        <dbReference type="ARBA" id="ARBA00036295"/>
    </source>
</evidence>
<feature type="region of interest" description="Disordered" evidence="25">
    <location>
        <begin position="67"/>
        <end position="100"/>
    </location>
</feature>
<evidence type="ECO:0000256" key="21">
    <source>
        <dbReference type="ARBA" id="ARBA00037848"/>
    </source>
</evidence>
<keyword evidence="12 24" id="KW-0472">Membrane</keyword>
<comment type="pathway">
    <text evidence="1">Protein modification; protein glycosylation.</text>
</comment>
<evidence type="ECO:0000256" key="25">
    <source>
        <dbReference type="SAM" id="MobiDB-lite"/>
    </source>
</evidence>
<dbReference type="AlphaFoldDB" id="A0A5A9NL85"/>
<organism evidence="28 29">
    <name type="scientific">Triplophysa tibetana</name>
    <dbReference type="NCBI Taxonomy" id="1572043"/>
    <lineage>
        <taxon>Eukaryota</taxon>
        <taxon>Metazoa</taxon>
        <taxon>Chordata</taxon>
        <taxon>Craniata</taxon>
        <taxon>Vertebrata</taxon>
        <taxon>Euteleostomi</taxon>
        <taxon>Actinopterygii</taxon>
        <taxon>Neopterygii</taxon>
        <taxon>Teleostei</taxon>
        <taxon>Ostariophysi</taxon>
        <taxon>Cypriniformes</taxon>
        <taxon>Nemacheilidae</taxon>
        <taxon>Triplophysa</taxon>
    </lineage>
</organism>
<dbReference type="InterPro" id="IPR038577">
    <property type="entry name" value="GT10-like_C_sf"/>
</dbReference>
<keyword evidence="10 24" id="KW-0333">Golgi apparatus</keyword>
<evidence type="ECO:0000256" key="13">
    <source>
        <dbReference type="ARBA" id="ARBA00023157"/>
    </source>
</evidence>
<comment type="subcellular location">
    <subcellularLocation>
        <location evidence="24">Golgi apparatus</location>
        <location evidence="24">Golgi stack membrane</location>
        <topology evidence="24">Single-pass type II membrane protein</topology>
    </subcellularLocation>
    <subcellularLocation>
        <location evidence="21">Golgi apparatus</location>
        <location evidence="21">trans-Golgi network membrane</location>
        <topology evidence="21">Single-pass type II membrane protein</topology>
    </subcellularLocation>
</comment>
<evidence type="ECO:0000256" key="15">
    <source>
        <dbReference type="ARBA" id="ARBA00029329"/>
    </source>
</evidence>
<dbReference type="PANTHER" id="PTHR11929:SF10">
    <property type="entry name" value="4-GALACTOSYL-N-ACETYLGLUCOSAMINIDE 3-ALPHA-L-FUCOSYLTRANSFERASE 9"/>
    <property type="match status" value="1"/>
</dbReference>
<evidence type="ECO:0000256" key="1">
    <source>
        <dbReference type="ARBA" id="ARBA00004922"/>
    </source>
</evidence>
<dbReference type="Gene3D" id="3.40.50.11660">
    <property type="entry name" value="Glycosyl transferase family 10, C-terminal domain"/>
    <property type="match status" value="1"/>
</dbReference>
<comment type="catalytic activity">
    <reaction evidence="19">
        <text>an N-acetyl-alpha-neuraminyl-(2-&gt;3)-beta-D-galactosyl-(1-&gt;4)-N-acetyl-beta-D-glucosaminyl derivative + GDP-beta-L-fucose = an alpha-Neu5Ac-(2-&gt;3)-beta-D-Gal-(1-&gt;4)-[alpha-L-Fuc-(1-&gt;3)]-beta-D-GlcNAc derivative + GDP + H(+)</text>
        <dbReference type="Rhea" id="RHEA:56076"/>
        <dbReference type="ChEBI" id="CHEBI:15378"/>
        <dbReference type="ChEBI" id="CHEBI:57273"/>
        <dbReference type="ChEBI" id="CHEBI:58189"/>
        <dbReference type="ChEBI" id="CHEBI:136545"/>
        <dbReference type="ChEBI" id="CHEBI:139509"/>
    </reaction>
    <physiologicalReaction direction="left-to-right" evidence="19">
        <dbReference type="Rhea" id="RHEA:56077"/>
    </physiologicalReaction>
</comment>
<evidence type="ECO:0000256" key="14">
    <source>
        <dbReference type="ARBA" id="ARBA00023180"/>
    </source>
</evidence>
<gene>
    <name evidence="28" type="ORF">E1301_Tti018272</name>
</gene>
<feature type="transmembrane region" description="Helical" evidence="24">
    <location>
        <begin position="12"/>
        <end position="29"/>
    </location>
</feature>
<evidence type="ECO:0000259" key="26">
    <source>
        <dbReference type="Pfam" id="PF00852"/>
    </source>
</evidence>
<dbReference type="InterPro" id="IPR031481">
    <property type="entry name" value="Glyco_tran_10_N"/>
</dbReference>
<protein>
    <recommendedName>
        <fullName evidence="24">Fucosyltransferase</fullName>
        <ecNumber evidence="24">2.4.1.-</ecNumber>
    </recommendedName>
</protein>
<name>A0A5A9NL85_9TELE</name>
<dbReference type="InterPro" id="IPR055270">
    <property type="entry name" value="Glyco_tran_10_C"/>
</dbReference>
<keyword evidence="13" id="KW-1015">Disulfide bond</keyword>
<evidence type="ECO:0000256" key="4">
    <source>
        <dbReference type="ARBA" id="ARBA00011738"/>
    </source>
</evidence>
<evidence type="ECO:0000256" key="3">
    <source>
        <dbReference type="ARBA" id="ARBA00008919"/>
    </source>
</evidence>